<proteinExistence type="predicted"/>
<feature type="compositionally biased region" description="Polar residues" evidence="3">
    <location>
        <begin position="37"/>
        <end position="48"/>
    </location>
</feature>
<dbReference type="PANTHER" id="PTHR48051:SF46">
    <property type="entry name" value="LEUCINE RICH REPEAT-CONTAINING DOMAIN PROTEIN"/>
    <property type="match status" value="1"/>
</dbReference>
<feature type="region of interest" description="Disordered" evidence="3">
    <location>
        <begin position="1"/>
        <end position="52"/>
    </location>
</feature>
<sequence>MPVGKPSIQPRATKASMLRTQKQPASPPPVKEAKPKTASTSKATNSARPSEGVKAFMAQQRARVTATKQVTGQHEDNTAQKSNKVMTGAQRYGGGSAVKESAAAVSPRKIQIVIKQAKASGKLNISSRELTKIPEEVLNMYHVDPNSIVVDFNSSGDAWYDAEELSKFVAGDNQITEIDERLGKEFGSLKQIDFRVNKLKSLPDSIQLLQNLTSVLLPHNEFETIPSVLFQLENLKELDMSHNRLKQVTISDANIEQLDLSHNMIEEIQISNASAVKDLVKLDLCHNKIKTLPDIILHARKIKELQVSQNQLDILFRGDVALPSLVRLDASDNQLTRITTGSSDFPKLIEVALRNNRVTEAGMQGLGGAPNIQTLDISSNKLKDIPLTAIIHLVHLQRLDVRANDIQQIPYELGQLEELKTIHCEGNPMRITTSMAHFIESLRAKYKSQQEQAANEEEDNTAIRNENASKEDAKEEENDDIQIKEQQVDVTKRVDMSNKQLMELSEEQLNFTGEAIPGTILLSRNMFTQLPMALNELSTFIVHLDLEHNRIEEFNLTIDGLVFSSLKVLKLSNNRMKQLKAIGESTSFPKLEELVLNQNMLTSLPHNLASILPELKILSVSSNKVDNITIDMFGKKLEILNLSNNDIGQLPPELSLIEGLKELAVFGNRFRIPRPAIVDQGTQAILEFLRHRVRN</sequence>
<evidence type="ECO:0000256" key="3">
    <source>
        <dbReference type="SAM" id="MobiDB-lite"/>
    </source>
</evidence>
<name>A0A9P6XBE9_RHIOR</name>
<dbReference type="InterPro" id="IPR032675">
    <property type="entry name" value="LRR_dom_sf"/>
</dbReference>
<keyword evidence="5" id="KW-1185">Reference proteome</keyword>
<dbReference type="Gene3D" id="3.80.10.10">
    <property type="entry name" value="Ribonuclease Inhibitor"/>
    <property type="match status" value="3"/>
</dbReference>
<protein>
    <recommendedName>
        <fullName evidence="6">Leucine-rich repeat-containing protein 40</fullName>
    </recommendedName>
</protein>
<dbReference type="PROSITE" id="PS51450">
    <property type="entry name" value="LRR"/>
    <property type="match status" value="3"/>
</dbReference>
<accession>A0A9P6XBE9</accession>
<evidence type="ECO:0008006" key="6">
    <source>
        <dbReference type="Google" id="ProtNLM"/>
    </source>
</evidence>
<dbReference type="AlphaFoldDB" id="A0A9P6XBE9"/>
<evidence type="ECO:0000256" key="2">
    <source>
        <dbReference type="ARBA" id="ARBA00022737"/>
    </source>
</evidence>
<dbReference type="PANTHER" id="PTHR48051">
    <property type="match status" value="1"/>
</dbReference>
<dbReference type="InterPro" id="IPR050216">
    <property type="entry name" value="LRR_domain-containing"/>
</dbReference>
<evidence type="ECO:0000313" key="4">
    <source>
        <dbReference type="EMBL" id="KAG1309784.1"/>
    </source>
</evidence>
<reference evidence="4" key="1">
    <citation type="journal article" date="2020" name="Microb. Genom.">
        <title>Genetic diversity of clinical and environmental Mucorales isolates obtained from an investigation of mucormycosis cases among solid organ transplant recipients.</title>
        <authorList>
            <person name="Nguyen M.H."/>
            <person name="Kaul D."/>
            <person name="Muto C."/>
            <person name="Cheng S.J."/>
            <person name="Richter R.A."/>
            <person name="Bruno V.M."/>
            <person name="Liu G."/>
            <person name="Beyhan S."/>
            <person name="Sundermann A.J."/>
            <person name="Mounaud S."/>
            <person name="Pasculle A.W."/>
            <person name="Nierman W.C."/>
            <person name="Driscoll E."/>
            <person name="Cumbie R."/>
            <person name="Clancy C.J."/>
            <person name="Dupont C.L."/>
        </authorList>
    </citation>
    <scope>NUCLEOTIDE SEQUENCE</scope>
    <source>
        <strain evidence="4">GL11</strain>
    </source>
</reference>
<organism evidence="4 5">
    <name type="scientific">Rhizopus oryzae</name>
    <name type="common">Mucormycosis agent</name>
    <name type="synonym">Rhizopus arrhizus var. delemar</name>
    <dbReference type="NCBI Taxonomy" id="64495"/>
    <lineage>
        <taxon>Eukaryota</taxon>
        <taxon>Fungi</taxon>
        <taxon>Fungi incertae sedis</taxon>
        <taxon>Mucoromycota</taxon>
        <taxon>Mucoromycotina</taxon>
        <taxon>Mucoromycetes</taxon>
        <taxon>Mucorales</taxon>
        <taxon>Mucorineae</taxon>
        <taxon>Rhizopodaceae</taxon>
        <taxon>Rhizopus</taxon>
    </lineage>
</organism>
<dbReference type="SUPFAM" id="SSF52058">
    <property type="entry name" value="L domain-like"/>
    <property type="match status" value="1"/>
</dbReference>
<dbReference type="Pfam" id="PF13855">
    <property type="entry name" value="LRR_8"/>
    <property type="match status" value="2"/>
</dbReference>
<evidence type="ECO:0000313" key="5">
    <source>
        <dbReference type="Proteomes" id="UP000716291"/>
    </source>
</evidence>
<keyword evidence="1" id="KW-0433">Leucine-rich repeat</keyword>
<dbReference type="GO" id="GO:0005737">
    <property type="term" value="C:cytoplasm"/>
    <property type="evidence" value="ECO:0007669"/>
    <property type="project" value="TreeGrafter"/>
</dbReference>
<dbReference type="SUPFAM" id="SSF52047">
    <property type="entry name" value="RNI-like"/>
    <property type="match status" value="1"/>
</dbReference>
<dbReference type="InterPro" id="IPR003591">
    <property type="entry name" value="Leu-rich_rpt_typical-subtyp"/>
</dbReference>
<comment type="caution">
    <text evidence="4">The sequence shown here is derived from an EMBL/GenBank/DDBJ whole genome shotgun (WGS) entry which is preliminary data.</text>
</comment>
<dbReference type="Pfam" id="PF00560">
    <property type="entry name" value="LRR_1"/>
    <property type="match status" value="1"/>
</dbReference>
<dbReference type="SMART" id="SM00369">
    <property type="entry name" value="LRR_TYP"/>
    <property type="match status" value="11"/>
</dbReference>
<feature type="region of interest" description="Disordered" evidence="3">
    <location>
        <begin position="448"/>
        <end position="480"/>
    </location>
</feature>
<evidence type="ECO:0000256" key="1">
    <source>
        <dbReference type="ARBA" id="ARBA00022614"/>
    </source>
</evidence>
<dbReference type="Proteomes" id="UP000716291">
    <property type="component" value="Unassembled WGS sequence"/>
</dbReference>
<dbReference type="EMBL" id="JAANQT010000589">
    <property type="protein sequence ID" value="KAG1309784.1"/>
    <property type="molecule type" value="Genomic_DNA"/>
</dbReference>
<gene>
    <name evidence="4" type="ORF">G6F64_005045</name>
</gene>
<dbReference type="InterPro" id="IPR001611">
    <property type="entry name" value="Leu-rich_rpt"/>
</dbReference>
<keyword evidence="2" id="KW-0677">Repeat</keyword>